<evidence type="ECO:0000313" key="2">
    <source>
        <dbReference type="Proteomes" id="UP001162480"/>
    </source>
</evidence>
<proteinExistence type="predicted"/>
<protein>
    <submittedName>
        <fullName evidence="1">Uncharacterized protein</fullName>
    </submittedName>
</protein>
<dbReference type="AlphaFoldDB" id="A0AA36BC75"/>
<sequence length="66" mass="8031">MHHEGSLKRVQGKQKWFLKKLEDFNLTFSHNNEEIEVKHELLRELNYDIDEQRNIVAERTPLINEE</sequence>
<gene>
    <name evidence="1" type="ORF">OCTVUL_1B030449</name>
</gene>
<organism evidence="1 2">
    <name type="scientific">Octopus vulgaris</name>
    <name type="common">Common octopus</name>
    <dbReference type="NCBI Taxonomy" id="6645"/>
    <lineage>
        <taxon>Eukaryota</taxon>
        <taxon>Metazoa</taxon>
        <taxon>Spiralia</taxon>
        <taxon>Lophotrochozoa</taxon>
        <taxon>Mollusca</taxon>
        <taxon>Cephalopoda</taxon>
        <taxon>Coleoidea</taxon>
        <taxon>Octopodiformes</taxon>
        <taxon>Octopoda</taxon>
        <taxon>Incirrata</taxon>
        <taxon>Octopodidae</taxon>
        <taxon>Octopus</taxon>
    </lineage>
</organism>
<name>A0AA36BC75_OCTVU</name>
<accession>A0AA36BC75</accession>
<keyword evidence="2" id="KW-1185">Reference proteome</keyword>
<dbReference type="EMBL" id="OX597825">
    <property type="protein sequence ID" value="CAI9730992.1"/>
    <property type="molecule type" value="Genomic_DNA"/>
</dbReference>
<reference evidence="1" key="1">
    <citation type="submission" date="2023-08" db="EMBL/GenBank/DDBJ databases">
        <authorList>
            <person name="Alioto T."/>
            <person name="Alioto T."/>
            <person name="Gomez Garrido J."/>
        </authorList>
    </citation>
    <scope>NUCLEOTIDE SEQUENCE</scope>
</reference>
<evidence type="ECO:0000313" key="1">
    <source>
        <dbReference type="EMBL" id="CAI9730992.1"/>
    </source>
</evidence>
<dbReference type="Proteomes" id="UP001162480">
    <property type="component" value="Chromosome 12"/>
</dbReference>